<dbReference type="PANTHER" id="PTHR36161">
    <property type="entry name" value="PROTEIN CBG06377-RELATED"/>
    <property type="match status" value="1"/>
</dbReference>
<dbReference type="AlphaFoldDB" id="A0A9P1IYQ3"/>
<name>A0A9P1IYQ3_9PELO</name>
<keyword evidence="3" id="KW-1185">Reference proteome</keyword>
<evidence type="ECO:0008006" key="4">
    <source>
        <dbReference type="Google" id="ProtNLM"/>
    </source>
</evidence>
<accession>A0A9P1IYQ3</accession>
<feature type="chain" id="PRO_5040335898" description="DUF19 domain-containing protein" evidence="1">
    <location>
        <begin position="20"/>
        <end position="204"/>
    </location>
</feature>
<dbReference type="Proteomes" id="UP001152747">
    <property type="component" value="Unassembled WGS sequence"/>
</dbReference>
<sequence length="204" mass="22792">MKSLLIITVVLFVGKKVECGAREEIAARVVGGIGVTFYTKDEILKILQCTEEKAFKKPEDQDLLWSSGRQCVLSNSGNKGVQALSMYSNLNNCLKKGNSNVDQLSEKVQKRAISETQEVTDKAIKKISACKKSCDAPDSAACREQCVEIFYTILKQNINKPTIEDICTKVAKDDLTQVEYKCTYQTLVQVMKIDSYQCSKIEKI</sequence>
<dbReference type="OrthoDB" id="10612480at2759"/>
<dbReference type="PANTHER" id="PTHR36161:SF3">
    <property type="entry name" value="DUF19 DOMAIN-CONTAINING PROTEIN"/>
    <property type="match status" value="1"/>
</dbReference>
<feature type="signal peptide" evidence="1">
    <location>
        <begin position="1"/>
        <end position="19"/>
    </location>
</feature>
<comment type="caution">
    <text evidence="2">The sequence shown here is derived from an EMBL/GenBank/DDBJ whole genome shotgun (WGS) entry which is preliminary data.</text>
</comment>
<dbReference type="EMBL" id="CANHGI010000005">
    <property type="protein sequence ID" value="CAI5453692.1"/>
    <property type="molecule type" value="Genomic_DNA"/>
</dbReference>
<gene>
    <name evidence="2" type="ORF">CAMP_LOCUS16329</name>
</gene>
<evidence type="ECO:0000313" key="2">
    <source>
        <dbReference type="EMBL" id="CAI5453692.1"/>
    </source>
</evidence>
<proteinExistence type="predicted"/>
<organism evidence="2 3">
    <name type="scientific">Caenorhabditis angaria</name>
    <dbReference type="NCBI Taxonomy" id="860376"/>
    <lineage>
        <taxon>Eukaryota</taxon>
        <taxon>Metazoa</taxon>
        <taxon>Ecdysozoa</taxon>
        <taxon>Nematoda</taxon>
        <taxon>Chromadorea</taxon>
        <taxon>Rhabditida</taxon>
        <taxon>Rhabditina</taxon>
        <taxon>Rhabditomorpha</taxon>
        <taxon>Rhabditoidea</taxon>
        <taxon>Rhabditidae</taxon>
        <taxon>Peloderinae</taxon>
        <taxon>Caenorhabditis</taxon>
    </lineage>
</organism>
<protein>
    <recommendedName>
        <fullName evidence="4">DUF19 domain-containing protein</fullName>
    </recommendedName>
</protein>
<evidence type="ECO:0000256" key="1">
    <source>
        <dbReference type="SAM" id="SignalP"/>
    </source>
</evidence>
<reference evidence="2" key="1">
    <citation type="submission" date="2022-11" db="EMBL/GenBank/DDBJ databases">
        <authorList>
            <person name="Kikuchi T."/>
        </authorList>
    </citation>
    <scope>NUCLEOTIDE SEQUENCE</scope>
    <source>
        <strain evidence="2">PS1010</strain>
    </source>
</reference>
<evidence type="ECO:0000313" key="3">
    <source>
        <dbReference type="Proteomes" id="UP001152747"/>
    </source>
</evidence>
<keyword evidence="1" id="KW-0732">Signal</keyword>